<dbReference type="InterPro" id="IPR020610">
    <property type="entry name" value="Thiolase_AS"/>
</dbReference>
<evidence type="ECO:0000256" key="4">
    <source>
        <dbReference type="ARBA" id="ARBA00023315"/>
    </source>
</evidence>
<dbReference type="PANTHER" id="PTHR18919:SF107">
    <property type="entry name" value="ACETYL-COA ACETYLTRANSFERASE, CYTOSOLIC"/>
    <property type="match status" value="1"/>
</dbReference>
<dbReference type="FunFam" id="3.40.47.10:FF:000010">
    <property type="entry name" value="Acetyl-CoA acetyltransferase (Thiolase)"/>
    <property type="match status" value="1"/>
</dbReference>
<keyword evidence="4" id="KW-0012">Acyltransferase</keyword>
<dbReference type="InterPro" id="IPR020616">
    <property type="entry name" value="Thiolase_N"/>
</dbReference>
<accession>F2L2W1</accession>
<reference key="2">
    <citation type="submission" date="2011-03" db="EMBL/GenBank/DDBJ databases">
        <title>Complete genome sequence of the thermoacidophilic crenarchaeon Thermoproteus uzoniensis 768-20.</title>
        <authorList>
            <person name="Mardanov A.V."/>
            <person name="Gumerov V.M."/>
            <person name="Beletsky A.V."/>
            <person name="Prokofeva M.I."/>
            <person name="Bonch-Osmolovskaya E.A."/>
            <person name="Ravin N.V."/>
            <person name="Skryabin K.G."/>
        </authorList>
    </citation>
    <scope>NUCLEOTIDE SEQUENCE</scope>
    <source>
        <strain>768-20</strain>
    </source>
</reference>
<dbReference type="OrthoDB" id="25212at2157"/>
<dbReference type="PROSITE" id="PS00737">
    <property type="entry name" value="THIOLASE_2"/>
    <property type="match status" value="1"/>
</dbReference>
<feature type="domain" description="Thiolase N-terminal" evidence="5">
    <location>
        <begin position="4"/>
        <end position="264"/>
    </location>
</feature>
<dbReference type="PANTHER" id="PTHR18919">
    <property type="entry name" value="ACETYL-COA C-ACYLTRANSFERASE"/>
    <property type="match status" value="1"/>
</dbReference>
<dbReference type="InterPro" id="IPR020617">
    <property type="entry name" value="Thiolase_C"/>
</dbReference>
<dbReference type="KEGG" id="tuz:TUZN_0403"/>
<evidence type="ECO:0000313" key="7">
    <source>
        <dbReference type="EMBL" id="AEA11899.1"/>
    </source>
</evidence>
<dbReference type="PROSITE" id="PS00098">
    <property type="entry name" value="THIOLASE_1"/>
    <property type="match status" value="1"/>
</dbReference>
<organism evidence="7 8">
    <name type="scientific">Thermoproteus uzoniensis (strain 768-20)</name>
    <dbReference type="NCBI Taxonomy" id="999630"/>
    <lineage>
        <taxon>Archaea</taxon>
        <taxon>Thermoproteota</taxon>
        <taxon>Thermoprotei</taxon>
        <taxon>Thermoproteales</taxon>
        <taxon>Thermoproteaceae</taxon>
        <taxon>Thermoproteus</taxon>
    </lineage>
</organism>
<evidence type="ECO:0000256" key="2">
    <source>
        <dbReference type="ARBA" id="ARBA00022679"/>
    </source>
</evidence>
<dbReference type="EMBL" id="CP002590">
    <property type="protein sequence ID" value="AEA11899.1"/>
    <property type="molecule type" value="Genomic_DNA"/>
</dbReference>
<dbReference type="InterPro" id="IPR016039">
    <property type="entry name" value="Thiolase-like"/>
</dbReference>
<evidence type="ECO:0000259" key="5">
    <source>
        <dbReference type="Pfam" id="PF00108"/>
    </source>
</evidence>
<dbReference type="GO" id="GO:0008299">
    <property type="term" value="P:isoprenoid biosynthetic process"/>
    <property type="evidence" value="ECO:0007669"/>
    <property type="project" value="UniProtKB-KW"/>
</dbReference>
<evidence type="ECO:0000313" key="8">
    <source>
        <dbReference type="Proteomes" id="UP000008138"/>
    </source>
</evidence>
<dbReference type="NCBIfam" id="TIGR01930">
    <property type="entry name" value="AcCoA-C-Actrans"/>
    <property type="match status" value="1"/>
</dbReference>
<dbReference type="InterPro" id="IPR020613">
    <property type="entry name" value="Thiolase_CS"/>
</dbReference>
<dbReference type="InterPro" id="IPR002155">
    <property type="entry name" value="Thiolase"/>
</dbReference>
<dbReference type="InterPro" id="IPR020615">
    <property type="entry name" value="Thiolase_acyl_enz_int_AS"/>
</dbReference>
<dbReference type="AlphaFoldDB" id="F2L2W1"/>
<dbReference type="eggNOG" id="arCOG01282">
    <property type="taxonomic scope" value="Archaea"/>
</dbReference>
<evidence type="ECO:0000256" key="1">
    <source>
        <dbReference type="ARBA" id="ARBA00010982"/>
    </source>
</evidence>
<dbReference type="Gene3D" id="3.40.47.10">
    <property type="match status" value="1"/>
</dbReference>
<dbReference type="GO" id="GO:0003988">
    <property type="term" value="F:acetyl-CoA C-acyltransferase activity"/>
    <property type="evidence" value="ECO:0007669"/>
    <property type="project" value="UniProtKB-ARBA"/>
</dbReference>
<dbReference type="Pfam" id="PF02803">
    <property type="entry name" value="Thiolase_C"/>
    <property type="match status" value="1"/>
</dbReference>
<dbReference type="PROSITE" id="PS00099">
    <property type="entry name" value="THIOLASE_3"/>
    <property type="match status" value="1"/>
</dbReference>
<dbReference type="PIRSF" id="PIRSF000429">
    <property type="entry name" value="Ac-CoA_Ac_transf"/>
    <property type="match status" value="1"/>
</dbReference>
<proteinExistence type="inferred from homology"/>
<feature type="domain" description="Thiolase C-terminal" evidence="6">
    <location>
        <begin position="272"/>
        <end position="393"/>
    </location>
</feature>
<dbReference type="SUPFAM" id="SSF53901">
    <property type="entry name" value="Thiolase-like"/>
    <property type="match status" value="2"/>
</dbReference>
<dbReference type="Pfam" id="PF00108">
    <property type="entry name" value="Thiolase_N"/>
    <property type="match status" value="1"/>
</dbReference>
<dbReference type="Proteomes" id="UP000008138">
    <property type="component" value="Chromosome"/>
</dbReference>
<dbReference type="RefSeq" id="WP_013679235.1">
    <property type="nucleotide sequence ID" value="NC_015315.1"/>
</dbReference>
<keyword evidence="2" id="KW-0808">Transferase</keyword>
<sequence length="395" mass="42529">MREVWIVGYARTPIGKFGGALKDIKTAHLAAFAIRKALERIGLDGKLVEEVIIGSTLQGGQGQSLARQAALYAGLPVTTSAYTVNRVCSSGMQAVIDAYREIALGDADIVVAGGAESMSTAPLAFSSETRWGVKHLIGRGQQLLDLMVYDGLTDPTNGLLMGEEAEMVAKEWGITRQELDQVAYESHMRAWKATENKWFLDMEPIEDTLGGVQVKLDRDEGIRPDTNLEKLAKLKPAFRPDGVLTAGNSSQLSDGAAALVLASSDKAKELGLKPVAKILGYSWHMVEPWRFVEAPIYAVQKLVKKIGMGLDQFDYFENNEAFAVNNILFHRVLQVPYERLNVFGGAVALGHPLGASGARIITTLISVLKVKGGRRGIAALCHGTGGGTAVALEII</sequence>
<evidence type="ECO:0000256" key="3">
    <source>
        <dbReference type="ARBA" id="ARBA00023229"/>
    </source>
</evidence>
<protein>
    <submittedName>
        <fullName evidence="7">Acetoacetyl-CoA beta-ketothiolase</fullName>
    </submittedName>
</protein>
<keyword evidence="3" id="KW-0414">Isoprene biosynthesis</keyword>
<keyword evidence="8" id="KW-1185">Reference proteome</keyword>
<reference evidence="7 8" key="1">
    <citation type="journal article" date="2011" name="J. Bacteriol.">
        <title>Complete genome sequence of the thermoacidophilic crenarchaeon Thermoproteus uzoniensis 768-20.</title>
        <authorList>
            <person name="Mardanov A.V."/>
            <person name="Gumerov V.M."/>
            <person name="Beletsky A.V."/>
            <person name="Prokofeva M.I."/>
            <person name="Bonch-Osmolovskaya E.A."/>
            <person name="Ravin N.V."/>
            <person name="Skryabin K.G."/>
        </authorList>
    </citation>
    <scope>NUCLEOTIDE SEQUENCE [LARGE SCALE GENOMIC DNA]</scope>
    <source>
        <strain evidence="7 8">768-20</strain>
    </source>
</reference>
<comment type="similarity">
    <text evidence="1">Belongs to the thiolase-like superfamily. Thiolase family.</text>
</comment>
<dbReference type="STRING" id="999630.TUZN_0403"/>
<name>F2L2W1_THEU7</name>
<gene>
    <name evidence="7" type="ordered locus">TUZN_0403</name>
</gene>
<dbReference type="HOGENOM" id="CLU_031026_0_0_2"/>
<evidence type="ECO:0000259" key="6">
    <source>
        <dbReference type="Pfam" id="PF02803"/>
    </source>
</evidence>
<dbReference type="CDD" id="cd00751">
    <property type="entry name" value="thiolase"/>
    <property type="match status" value="1"/>
</dbReference>
<dbReference type="GeneID" id="10359948"/>